<dbReference type="RefSeq" id="WP_123638250.1">
    <property type="nucleotide sequence ID" value="NZ_RJUK01000001.1"/>
</dbReference>
<dbReference type="Gene3D" id="1.10.150.120">
    <property type="entry name" value="[2Fe-2S]-binding domain"/>
    <property type="match status" value="1"/>
</dbReference>
<keyword evidence="3" id="KW-0560">Oxidoreductase</keyword>
<evidence type="ECO:0000256" key="5">
    <source>
        <dbReference type="ARBA" id="ARBA00023014"/>
    </source>
</evidence>
<dbReference type="PROSITE" id="PS51085">
    <property type="entry name" value="2FE2S_FER_2"/>
    <property type="match status" value="1"/>
</dbReference>
<dbReference type="Gene3D" id="3.10.20.30">
    <property type="match status" value="1"/>
</dbReference>
<protein>
    <submittedName>
        <fullName evidence="7">Isoquinoline 1-oxidoreductase alpha subunit</fullName>
    </submittedName>
</protein>
<evidence type="ECO:0000313" key="7">
    <source>
        <dbReference type="EMBL" id="ROQ21227.1"/>
    </source>
</evidence>
<proteinExistence type="predicted"/>
<keyword evidence="5" id="KW-0411">Iron-sulfur</keyword>
<dbReference type="InterPro" id="IPR012675">
    <property type="entry name" value="Beta-grasp_dom_sf"/>
</dbReference>
<keyword evidence="4" id="KW-0408">Iron</keyword>
<dbReference type="InterPro" id="IPR001041">
    <property type="entry name" value="2Fe-2S_ferredoxin-type"/>
</dbReference>
<reference evidence="7 8" key="1">
    <citation type="submission" date="2018-11" db="EMBL/GenBank/DDBJ databases">
        <title>Genomic Encyclopedia of Type Strains, Phase IV (KMG-IV): sequencing the most valuable type-strain genomes for metagenomic binning, comparative biology and taxonomic classification.</title>
        <authorList>
            <person name="Goeker M."/>
        </authorList>
    </citation>
    <scope>NUCLEOTIDE SEQUENCE [LARGE SCALE GENOMIC DNA]</scope>
    <source>
        <strain evidence="7 8">DSM 16974</strain>
    </source>
</reference>
<keyword evidence="1" id="KW-0001">2Fe-2S</keyword>
<dbReference type="AlphaFoldDB" id="A0A3N1P1W2"/>
<gene>
    <name evidence="7" type="ORF">EDC38_1850</name>
</gene>
<dbReference type="PROSITE" id="PS00197">
    <property type="entry name" value="2FE2S_FER_1"/>
    <property type="match status" value="1"/>
</dbReference>
<dbReference type="GO" id="GO:0046872">
    <property type="term" value="F:metal ion binding"/>
    <property type="evidence" value="ECO:0007669"/>
    <property type="project" value="UniProtKB-KW"/>
</dbReference>
<organism evidence="7 8">
    <name type="scientific">Marinimicrobium koreense</name>
    <dbReference type="NCBI Taxonomy" id="306545"/>
    <lineage>
        <taxon>Bacteria</taxon>
        <taxon>Pseudomonadati</taxon>
        <taxon>Pseudomonadota</taxon>
        <taxon>Gammaproteobacteria</taxon>
        <taxon>Cellvibrionales</taxon>
        <taxon>Cellvibrionaceae</taxon>
        <taxon>Marinimicrobium</taxon>
    </lineage>
</organism>
<dbReference type="GO" id="GO:0051537">
    <property type="term" value="F:2 iron, 2 sulfur cluster binding"/>
    <property type="evidence" value="ECO:0007669"/>
    <property type="project" value="UniProtKB-KW"/>
</dbReference>
<evidence type="ECO:0000256" key="3">
    <source>
        <dbReference type="ARBA" id="ARBA00023002"/>
    </source>
</evidence>
<evidence type="ECO:0000313" key="8">
    <source>
        <dbReference type="Proteomes" id="UP000273643"/>
    </source>
</evidence>
<accession>A0A3N1P1W2</accession>
<keyword evidence="8" id="KW-1185">Reference proteome</keyword>
<dbReference type="GO" id="GO:0016491">
    <property type="term" value="F:oxidoreductase activity"/>
    <property type="evidence" value="ECO:0007669"/>
    <property type="project" value="UniProtKB-KW"/>
</dbReference>
<dbReference type="CDD" id="cd00207">
    <property type="entry name" value="fer2"/>
    <property type="match status" value="1"/>
</dbReference>
<dbReference type="EMBL" id="RJUK01000001">
    <property type="protein sequence ID" value="ROQ21227.1"/>
    <property type="molecule type" value="Genomic_DNA"/>
</dbReference>
<name>A0A3N1P1W2_9GAMM</name>
<dbReference type="InterPro" id="IPR051452">
    <property type="entry name" value="Diverse_Oxidoreductases"/>
</dbReference>
<evidence type="ECO:0000259" key="6">
    <source>
        <dbReference type="PROSITE" id="PS51085"/>
    </source>
</evidence>
<dbReference type="Proteomes" id="UP000273643">
    <property type="component" value="Unassembled WGS sequence"/>
</dbReference>
<feature type="domain" description="2Fe-2S ferredoxin-type" evidence="6">
    <location>
        <begin position="1"/>
        <end position="76"/>
    </location>
</feature>
<dbReference type="SUPFAM" id="SSF54292">
    <property type="entry name" value="2Fe-2S ferredoxin-like"/>
    <property type="match status" value="1"/>
</dbReference>
<dbReference type="OrthoDB" id="9775084at2"/>
<dbReference type="Pfam" id="PF00111">
    <property type="entry name" value="Fer2"/>
    <property type="match status" value="1"/>
</dbReference>
<dbReference type="Pfam" id="PF01799">
    <property type="entry name" value="Fer2_2"/>
    <property type="match status" value="1"/>
</dbReference>
<dbReference type="SUPFAM" id="SSF47741">
    <property type="entry name" value="CO dehydrogenase ISP C-domain like"/>
    <property type="match status" value="1"/>
</dbReference>
<dbReference type="InterPro" id="IPR002888">
    <property type="entry name" value="2Fe-2S-bd"/>
</dbReference>
<sequence>MKLTINGETKEVDVEDDTPLLWVLREQLGLTGTKYGCGIALCGACTVHIDGVAQRSCVLPVSAVRENQKITTIEGLGVQQFHPVQEAWAEIDVAQCGYCQPGMIMAAASLLAQNPEPTDEEIRSEITNICRCGTYPRVLEGVKRAAQRMASTQKAGGSNEQA</sequence>
<evidence type="ECO:0000256" key="2">
    <source>
        <dbReference type="ARBA" id="ARBA00022723"/>
    </source>
</evidence>
<dbReference type="InterPro" id="IPR036884">
    <property type="entry name" value="2Fe-2S-bd_dom_sf"/>
</dbReference>
<comment type="caution">
    <text evidence="7">The sequence shown here is derived from an EMBL/GenBank/DDBJ whole genome shotgun (WGS) entry which is preliminary data.</text>
</comment>
<dbReference type="InterPro" id="IPR036010">
    <property type="entry name" value="2Fe-2S_ferredoxin-like_sf"/>
</dbReference>
<evidence type="ECO:0000256" key="4">
    <source>
        <dbReference type="ARBA" id="ARBA00023004"/>
    </source>
</evidence>
<dbReference type="PANTHER" id="PTHR44379:SF2">
    <property type="entry name" value="BLR6218 PROTEIN"/>
    <property type="match status" value="1"/>
</dbReference>
<evidence type="ECO:0000256" key="1">
    <source>
        <dbReference type="ARBA" id="ARBA00022714"/>
    </source>
</evidence>
<dbReference type="InterPro" id="IPR006058">
    <property type="entry name" value="2Fe2S_fd_BS"/>
</dbReference>
<keyword evidence="2" id="KW-0479">Metal-binding</keyword>
<dbReference type="PANTHER" id="PTHR44379">
    <property type="entry name" value="OXIDOREDUCTASE WITH IRON-SULFUR SUBUNIT"/>
    <property type="match status" value="1"/>
</dbReference>